<dbReference type="GO" id="GO:0016020">
    <property type="term" value="C:membrane"/>
    <property type="evidence" value="ECO:0007669"/>
    <property type="project" value="InterPro"/>
</dbReference>
<organism evidence="4 5">
    <name type="scientific">Adineta steineri</name>
    <dbReference type="NCBI Taxonomy" id="433720"/>
    <lineage>
        <taxon>Eukaryota</taxon>
        <taxon>Metazoa</taxon>
        <taxon>Spiralia</taxon>
        <taxon>Gnathifera</taxon>
        <taxon>Rotifera</taxon>
        <taxon>Eurotatoria</taxon>
        <taxon>Bdelloidea</taxon>
        <taxon>Adinetida</taxon>
        <taxon>Adinetidae</taxon>
        <taxon>Adineta</taxon>
    </lineage>
</organism>
<dbReference type="InterPro" id="IPR027272">
    <property type="entry name" value="Piezo"/>
</dbReference>
<proteinExistence type="predicted"/>
<evidence type="ECO:0000256" key="1">
    <source>
        <dbReference type="SAM" id="Phobius"/>
    </source>
</evidence>
<reference evidence="4" key="1">
    <citation type="submission" date="2021-02" db="EMBL/GenBank/DDBJ databases">
        <authorList>
            <person name="Nowell W R."/>
        </authorList>
    </citation>
    <scope>NUCLEOTIDE SEQUENCE</scope>
</reference>
<feature type="transmembrane region" description="Helical" evidence="1">
    <location>
        <begin position="422"/>
        <end position="442"/>
    </location>
</feature>
<keyword evidence="1" id="KW-0812">Transmembrane</keyword>
<evidence type="ECO:0000259" key="3">
    <source>
        <dbReference type="Pfam" id="PF24874"/>
    </source>
</evidence>
<evidence type="ECO:0000313" key="5">
    <source>
        <dbReference type="Proteomes" id="UP000663844"/>
    </source>
</evidence>
<feature type="domain" description="Piezo non-specific cation channel cap" evidence="2">
    <location>
        <begin position="208"/>
        <end position="505"/>
    </location>
</feature>
<name>A0A818XBF7_9BILA</name>
<evidence type="ECO:0008006" key="6">
    <source>
        <dbReference type="Google" id="ProtNLM"/>
    </source>
</evidence>
<dbReference type="Pfam" id="PF12166">
    <property type="entry name" value="Piezo_cap"/>
    <property type="match status" value="1"/>
</dbReference>
<dbReference type="PANTHER" id="PTHR47049">
    <property type="entry name" value="PIEZO-TYPE MECHANOSENSITIVE ION CHANNEL HOMOLOG"/>
    <property type="match status" value="1"/>
</dbReference>
<dbReference type="InterPro" id="IPR056770">
    <property type="entry name" value="Piezo_THU9_anchor"/>
</dbReference>
<dbReference type="InterPro" id="IPR031334">
    <property type="entry name" value="Piezo_cap_dom"/>
</dbReference>
<protein>
    <recommendedName>
        <fullName evidence="6">Piezo non-specific cation channel R-Ras-binding domain-containing protein</fullName>
    </recommendedName>
</protein>
<evidence type="ECO:0000313" key="4">
    <source>
        <dbReference type="EMBL" id="CAF3736399.1"/>
    </source>
</evidence>
<accession>A0A818XBF7</accession>
<feature type="transmembrane region" description="Helical" evidence="1">
    <location>
        <begin position="28"/>
        <end position="48"/>
    </location>
</feature>
<comment type="caution">
    <text evidence="4">The sequence shown here is derived from an EMBL/GenBank/DDBJ whole genome shotgun (WGS) entry which is preliminary data.</text>
</comment>
<sequence length="508" mass="59128">VLGVHIWLFFILPGITHIKFRDNYAAQFWYLFKCIYFGYSSIQVRLGYPKRIAGNFLMKRFNYVTQVLYRIYLLIPFLLELRTIMDWIFTDTSLGLSSWLQLEDIYSNVYLLKCARWAEEKYPTDRGVTRPKITKYGLGGSILILLILLIWFPLLFFSFSSSFYQPNPPKEVTVEIKLGGYLPIYQMTAQDFDLKEFKSEDSKALREKIESLNISPAIKDSASAFLRDFNSDDIRCVNLFATSVDLWKISQPIRDIVVNNLRSNVTVPVRFSYTITRNPPNQDNSGDIAAVVTGENIVNITADDQVVRNALIEMLNGTVESQTSINFTIRDLMPRFLHVKPKAKPEEISALKTIFPRDYYANITMGLNRTKSIPNSTDVWWEMSEHENKYDYRPSCAPPSNQEYLSMIFFNDKVSPANISFLTRYGIIGLYTTFVVVVARLLRTILQTSRTIMFNELPSVERLWHLLRDIYLVREHDMLRIEEQLFAKLLFLYRSSETLIRFTKPKSL</sequence>
<keyword evidence="1" id="KW-1133">Transmembrane helix</keyword>
<feature type="domain" description="Piezo THU9 and anchor" evidence="3">
    <location>
        <begin position="1"/>
        <end position="158"/>
    </location>
</feature>
<feature type="non-terminal residue" evidence="4">
    <location>
        <position position="508"/>
    </location>
</feature>
<dbReference type="Proteomes" id="UP000663844">
    <property type="component" value="Unassembled WGS sequence"/>
</dbReference>
<gene>
    <name evidence="4" type="ORF">OXD698_LOCUS14602</name>
</gene>
<feature type="transmembrane region" description="Helical" evidence="1">
    <location>
        <begin position="136"/>
        <end position="159"/>
    </location>
</feature>
<dbReference type="Pfam" id="PF24874">
    <property type="entry name" value="Piezo_THU9_anchor"/>
    <property type="match status" value="1"/>
</dbReference>
<dbReference type="PANTHER" id="PTHR47049:SF2">
    <property type="entry name" value="PIEZO-TYPE MECHANOSENSITIVE ION CHANNEL HOMOLOG"/>
    <property type="match status" value="1"/>
</dbReference>
<keyword evidence="1" id="KW-0472">Membrane</keyword>
<dbReference type="GO" id="GO:0008381">
    <property type="term" value="F:mechanosensitive monoatomic ion channel activity"/>
    <property type="evidence" value="ECO:0007669"/>
    <property type="project" value="InterPro"/>
</dbReference>
<dbReference type="AlphaFoldDB" id="A0A818XBF7"/>
<evidence type="ECO:0000259" key="2">
    <source>
        <dbReference type="Pfam" id="PF12166"/>
    </source>
</evidence>
<dbReference type="EMBL" id="CAJOAZ010000926">
    <property type="protein sequence ID" value="CAF3736399.1"/>
    <property type="molecule type" value="Genomic_DNA"/>
</dbReference>